<protein>
    <submittedName>
        <fullName evidence="8 10">SusD family</fullName>
    </submittedName>
</protein>
<evidence type="ECO:0000313" key="11">
    <source>
        <dbReference type="EMBL" id="RHH94984.1"/>
    </source>
</evidence>
<evidence type="ECO:0000259" key="6">
    <source>
        <dbReference type="Pfam" id="PF07980"/>
    </source>
</evidence>
<dbReference type="Gene3D" id="1.25.40.390">
    <property type="match status" value="1"/>
</dbReference>
<feature type="domain" description="RagB/SusD" evidence="6">
    <location>
        <begin position="292"/>
        <end position="564"/>
    </location>
</feature>
<dbReference type="GO" id="GO:0009279">
    <property type="term" value="C:cell outer membrane"/>
    <property type="evidence" value="ECO:0007669"/>
    <property type="project" value="UniProtKB-SubCell"/>
</dbReference>
<reference evidence="15 16" key="2">
    <citation type="submission" date="2018-08" db="EMBL/GenBank/DDBJ databases">
        <title>A genome reference for cultivated species of the human gut microbiota.</title>
        <authorList>
            <person name="Zou Y."/>
            <person name="Xue W."/>
            <person name="Luo G."/>
        </authorList>
    </citation>
    <scope>NUCLEOTIDE SEQUENCE [LARGE SCALE GENOMIC DNA]</scope>
    <source>
        <strain evidence="11 15">AM16-49B</strain>
        <strain evidence="10 16">AM31-16AC</strain>
    </source>
</reference>
<comment type="similarity">
    <text evidence="2">Belongs to the SusD family.</text>
</comment>
<dbReference type="SUPFAM" id="SSF48452">
    <property type="entry name" value="TPR-like"/>
    <property type="match status" value="1"/>
</dbReference>
<evidence type="ECO:0000259" key="7">
    <source>
        <dbReference type="Pfam" id="PF14322"/>
    </source>
</evidence>
<gene>
    <name evidence="11" type="ORF">DW190_01650</name>
    <name evidence="10" type="ORF">DW794_17325</name>
    <name evidence="8" type="ORF">ERS852494_02967</name>
    <name evidence="9" type="ORF">ERS852558_03302</name>
    <name evidence="12" type="ORF">NXW23_08120</name>
</gene>
<dbReference type="EMBL" id="CP103166">
    <property type="protein sequence ID" value="UVQ98265.1"/>
    <property type="molecule type" value="Genomic_DNA"/>
</dbReference>
<dbReference type="Proteomes" id="UP001060260">
    <property type="component" value="Chromosome"/>
</dbReference>
<reference evidence="13 14" key="1">
    <citation type="submission" date="2015-09" db="EMBL/GenBank/DDBJ databases">
        <authorList>
            <consortium name="Pathogen Informatics"/>
        </authorList>
    </citation>
    <scope>NUCLEOTIDE SEQUENCE [LARGE SCALE GENOMIC DNA]</scope>
    <source>
        <strain evidence="8 13">2789STDY5834880</strain>
        <strain evidence="9 14">2789STDY5834946</strain>
    </source>
</reference>
<dbReference type="STRING" id="47678.ERS852494_02967"/>
<evidence type="ECO:0000313" key="13">
    <source>
        <dbReference type="Proteomes" id="UP000095657"/>
    </source>
</evidence>
<dbReference type="EMBL" id="CZAI01000007">
    <property type="protein sequence ID" value="CUP74703.1"/>
    <property type="molecule type" value="Genomic_DNA"/>
</dbReference>
<evidence type="ECO:0000256" key="1">
    <source>
        <dbReference type="ARBA" id="ARBA00004442"/>
    </source>
</evidence>
<dbReference type="Proteomes" id="UP000095725">
    <property type="component" value="Unassembled WGS sequence"/>
</dbReference>
<dbReference type="Pfam" id="PF07980">
    <property type="entry name" value="SusD_RagB"/>
    <property type="match status" value="1"/>
</dbReference>
<dbReference type="AlphaFoldDB" id="A0A174QN73"/>
<evidence type="ECO:0000313" key="16">
    <source>
        <dbReference type="Proteomes" id="UP000284689"/>
    </source>
</evidence>
<keyword evidence="5" id="KW-0998">Cell outer membrane</keyword>
<evidence type="ECO:0000313" key="8">
    <source>
        <dbReference type="EMBL" id="CUP74703.1"/>
    </source>
</evidence>
<dbReference type="EMBL" id="CZBL01000015">
    <property type="protein sequence ID" value="CUQ43776.1"/>
    <property type="molecule type" value="Genomic_DNA"/>
</dbReference>
<dbReference type="PROSITE" id="PS51257">
    <property type="entry name" value="PROKAR_LIPOPROTEIN"/>
    <property type="match status" value="1"/>
</dbReference>
<proteinExistence type="inferred from homology"/>
<evidence type="ECO:0000313" key="15">
    <source>
        <dbReference type="Proteomes" id="UP000283512"/>
    </source>
</evidence>
<evidence type="ECO:0000256" key="3">
    <source>
        <dbReference type="ARBA" id="ARBA00022729"/>
    </source>
</evidence>
<keyword evidence="4" id="KW-0472">Membrane</keyword>
<keyword evidence="3" id="KW-0732">Signal</keyword>
<evidence type="ECO:0000256" key="5">
    <source>
        <dbReference type="ARBA" id="ARBA00023237"/>
    </source>
</evidence>
<dbReference type="InterPro" id="IPR012944">
    <property type="entry name" value="SusD_RagB_dom"/>
</dbReference>
<dbReference type="InterPro" id="IPR011990">
    <property type="entry name" value="TPR-like_helical_dom_sf"/>
</dbReference>
<dbReference type="Proteomes" id="UP000284689">
    <property type="component" value="Unassembled WGS sequence"/>
</dbReference>
<evidence type="ECO:0000313" key="10">
    <source>
        <dbReference type="EMBL" id="RHD44679.1"/>
    </source>
</evidence>
<dbReference type="Proteomes" id="UP000095657">
    <property type="component" value="Unassembled WGS sequence"/>
</dbReference>
<accession>A0A174QN73</accession>
<dbReference type="RefSeq" id="WP_055172829.1">
    <property type="nucleotide sequence ID" value="NZ_CAXYLJ010000001.1"/>
</dbReference>
<feature type="domain" description="SusD-like N-terminal" evidence="7">
    <location>
        <begin position="21"/>
        <end position="202"/>
    </location>
</feature>
<comment type="subcellular location">
    <subcellularLocation>
        <location evidence="1">Cell outer membrane</location>
    </subcellularLocation>
</comment>
<evidence type="ECO:0000313" key="9">
    <source>
        <dbReference type="EMBL" id="CUQ43776.1"/>
    </source>
</evidence>
<dbReference type="EMBL" id="QSJD01000034">
    <property type="protein sequence ID" value="RHD44679.1"/>
    <property type="molecule type" value="Genomic_DNA"/>
</dbReference>
<evidence type="ECO:0000313" key="12">
    <source>
        <dbReference type="EMBL" id="UVQ98265.1"/>
    </source>
</evidence>
<reference evidence="12" key="3">
    <citation type="submission" date="2022-08" db="EMBL/GenBank/DDBJ databases">
        <title>Genome Sequencing of Bacteroides fragilis Group Isolates with Nanopore Technology.</title>
        <authorList>
            <person name="Tisza M.J."/>
            <person name="Smith D."/>
            <person name="Dekker J.P."/>
        </authorList>
    </citation>
    <scope>NUCLEOTIDE SEQUENCE</scope>
    <source>
        <strain evidence="12">BFG-474</strain>
    </source>
</reference>
<evidence type="ECO:0000256" key="2">
    <source>
        <dbReference type="ARBA" id="ARBA00006275"/>
    </source>
</evidence>
<dbReference type="Proteomes" id="UP000283512">
    <property type="component" value="Unassembled WGS sequence"/>
</dbReference>
<evidence type="ECO:0000313" key="14">
    <source>
        <dbReference type="Proteomes" id="UP000095725"/>
    </source>
</evidence>
<evidence type="ECO:0000256" key="4">
    <source>
        <dbReference type="ARBA" id="ARBA00023136"/>
    </source>
</evidence>
<dbReference type="InterPro" id="IPR033985">
    <property type="entry name" value="SusD-like_N"/>
</dbReference>
<dbReference type="Pfam" id="PF14322">
    <property type="entry name" value="SusD-like_3"/>
    <property type="match status" value="1"/>
</dbReference>
<sequence>MRTIKHILITGCIALAVSSCDYLDQQPYEYWQPEETFIDYNKTIQMLNSVYVSMPNGYQSNYTAFLDASTDDGAYVDPANAMYKLGQGYATEISPIENRWADLYIGIRRTLYFEQYIPLLQNNAGWTDAQVESYKELAIAESKSVRALYYFELIKRYGGVPLVKKTYTLDDKEIITLPRNNFSDCVDYIVSLCNEASEVFTRYNYITNQYRGFGFLSASTCPLAIKAKTLAYAASPLFNNVQNPILGYTDGNVQERWKLAAKALKTVIDLAPSKLYLYPNFEKLFIIQPNQNTEYIVYTGNPKNYMLELYNYPPSLLGSGGTCPSHNLVCAFEKKDGSANDMQSDTRFENMDPRFDVTIVRDGSILGARGAIDISDPNSQDAIGKVNLRSTVTGYYLRKFLDTNINLSAQTITSTYHYFPVIRLADIYLLYAEAMNEAYGPNDAADLGWTALEALNKVRTRAGITVPYTTTSQTEMTKKIRNERRVELAFEDQRYFDLRRWKTAEKDLNQPLMGFRIERQDNGVVSTHEFVVDGQRKFNTKMYYSPIPYSEMQLNTNLVQNPGWR</sequence>
<name>A0A174QN73_9BACE</name>
<dbReference type="EMBL" id="QRKD01000001">
    <property type="protein sequence ID" value="RHH94984.1"/>
    <property type="molecule type" value="Genomic_DNA"/>
</dbReference>
<organism evidence="8 13">
    <name type="scientific">Bacteroides caccae</name>
    <dbReference type="NCBI Taxonomy" id="47678"/>
    <lineage>
        <taxon>Bacteria</taxon>
        <taxon>Pseudomonadati</taxon>
        <taxon>Bacteroidota</taxon>
        <taxon>Bacteroidia</taxon>
        <taxon>Bacteroidales</taxon>
        <taxon>Bacteroidaceae</taxon>
        <taxon>Bacteroides</taxon>
    </lineage>
</organism>